<evidence type="ECO:0000256" key="1">
    <source>
        <dbReference type="SAM" id="MobiDB-lite"/>
    </source>
</evidence>
<proteinExistence type="predicted"/>
<accession>G0MVS1</accession>
<dbReference type="eggNOG" id="ENOG502SD7Z">
    <property type="taxonomic scope" value="Eukaryota"/>
</dbReference>
<protein>
    <submittedName>
        <fullName evidence="2">Uncharacterized protein</fullName>
    </submittedName>
</protein>
<feature type="compositionally biased region" description="Basic and acidic residues" evidence="1">
    <location>
        <begin position="31"/>
        <end position="41"/>
    </location>
</feature>
<sequence>MQMFDELEGNNTMDNIDVQAQMAAAAAAAAREGDVPNERRPFPFGDAGDLDDFLDDAPMPDDMPMNPPPPHHHHIPPTDNNGGAAPRSASSSTSSKTSSAAAAAAEDDETPLEPTQLGNALDSLMMHFCQLLTNVSVKAPVPPPSTLDHVKEVAEVCSKHFRDASVDVNNEFTRLGVQWELEEFLDHGLVEEANLDEAIDRQEQLLEAAREVIRTRLEAYKRDNPDAGTQFTT</sequence>
<dbReference type="InParanoid" id="G0MVS1"/>
<dbReference type="EMBL" id="GL379815">
    <property type="protein sequence ID" value="EGT45269.1"/>
    <property type="molecule type" value="Genomic_DNA"/>
</dbReference>
<evidence type="ECO:0000313" key="3">
    <source>
        <dbReference type="Proteomes" id="UP000008068"/>
    </source>
</evidence>
<dbReference type="HOGENOM" id="CLU_103896_0_0_1"/>
<dbReference type="Proteomes" id="UP000008068">
    <property type="component" value="Unassembled WGS sequence"/>
</dbReference>
<dbReference type="FunCoup" id="G0MVS1">
    <property type="interactions" value="174"/>
</dbReference>
<feature type="compositionally biased region" description="Low complexity" evidence="1">
    <location>
        <begin position="77"/>
        <end position="104"/>
    </location>
</feature>
<name>G0MVS1_CAEBE</name>
<dbReference type="STRING" id="135651.G0MVS1"/>
<gene>
    <name evidence="2" type="ORF">CAEBREN_07540</name>
</gene>
<keyword evidence="3" id="KW-1185">Reference proteome</keyword>
<evidence type="ECO:0000313" key="2">
    <source>
        <dbReference type="EMBL" id="EGT45269.1"/>
    </source>
</evidence>
<dbReference type="AlphaFoldDB" id="G0MVS1"/>
<feature type="region of interest" description="Disordered" evidence="1">
    <location>
        <begin position="22"/>
        <end position="116"/>
    </location>
</feature>
<dbReference type="OrthoDB" id="5799706at2759"/>
<organism evidence="3">
    <name type="scientific">Caenorhabditis brenneri</name>
    <name type="common">Nematode worm</name>
    <dbReference type="NCBI Taxonomy" id="135651"/>
    <lineage>
        <taxon>Eukaryota</taxon>
        <taxon>Metazoa</taxon>
        <taxon>Ecdysozoa</taxon>
        <taxon>Nematoda</taxon>
        <taxon>Chromadorea</taxon>
        <taxon>Rhabditida</taxon>
        <taxon>Rhabditina</taxon>
        <taxon>Rhabditomorpha</taxon>
        <taxon>Rhabditoidea</taxon>
        <taxon>Rhabditidae</taxon>
        <taxon>Peloderinae</taxon>
        <taxon>Caenorhabditis</taxon>
    </lineage>
</organism>
<feature type="compositionally biased region" description="Acidic residues" evidence="1">
    <location>
        <begin position="48"/>
        <end position="59"/>
    </location>
</feature>
<reference evidence="3" key="1">
    <citation type="submission" date="2011-07" db="EMBL/GenBank/DDBJ databases">
        <authorList>
            <consortium name="Caenorhabditis brenneri Sequencing and Analysis Consortium"/>
            <person name="Wilson R.K."/>
        </authorList>
    </citation>
    <scope>NUCLEOTIDE SEQUENCE [LARGE SCALE GENOMIC DNA]</scope>
    <source>
        <strain evidence="3">PB2801</strain>
    </source>
</reference>